<evidence type="ECO:0000313" key="1">
    <source>
        <dbReference type="EMBL" id="SVB44482.1"/>
    </source>
</evidence>
<feature type="non-terminal residue" evidence="1">
    <location>
        <position position="1"/>
    </location>
</feature>
<proteinExistence type="predicted"/>
<name>A0A382E284_9ZZZZ</name>
<organism evidence="1">
    <name type="scientific">marine metagenome</name>
    <dbReference type="NCBI Taxonomy" id="408172"/>
    <lineage>
        <taxon>unclassified sequences</taxon>
        <taxon>metagenomes</taxon>
        <taxon>ecological metagenomes</taxon>
    </lineage>
</organism>
<protein>
    <recommendedName>
        <fullName evidence="2">Thioesterase domain-containing protein</fullName>
    </recommendedName>
</protein>
<accession>A0A382E284</accession>
<sequence>NCRPIVKEIVIDYRFRGPPRSGNGGYVCGMLAKTLDDVVEVTLLKPVPLNVSLKIIRSDDGGATLARGEIILASAKQTDLRLDGLAAASFTQANYASRATPFVEDNRDASGCFVCGPGRREGDGLRILAGPLPDRKSDYAVYASPWVPPRDLANYDGLVAEEFIWACLDCPTGHAILGSKFDGTNNSILLGRMATRIFERPRHGEACVITAQVEDVSGRKSLAKSALYGETGALLAYARATWITVPRTKVI</sequence>
<gene>
    <name evidence="1" type="ORF">METZ01_LOCUS197336</name>
</gene>
<evidence type="ECO:0008006" key="2">
    <source>
        <dbReference type="Google" id="ProtNLM"/>
    </source>
</evidence>
<dbReference type="SUPFAM" id="SSF54637">
    <property type="entry name" value="Thioesterase/thiol ester dehydrase-isomerase"/>
    <property type="match status" value="1"/>
</dbReference>
<dbReference type="InterPro" id="IPR029069">
    <property type="entry name" value="HotDog_dom_sf"/>
</dbReference>
<dbReference type="EMBL" id="UINC01042188">
    <property type="protein sequence ID" value="SVB44482.1"/>
    <property type="molecule type" value="Genomic_DNA"/>
</dbReference>
<dbReference type="Gene3D" id="3.10.129.10">
    <property type="entry name" value="Hotdog Thioesterase"/>
    <property type="match status" value="1"/>
</dbReference>
<reference evidence="1" key="1">
    <citation type="submission" date="2018-05" db="EMBL/GenBank/DDBJ databases">
        <authorList>
            <person name="Lanie J.A."/>
            <person name="Ng W.-L."/>
            <person name="Kazmierczak K.M."/>
            <person name="Andrzejewski T.M."/>
            <person name="Davidsen T.M."/>
            <person name="Wayne K.J."/>
            <person name="Tettelin H."/>
            <person name="Glass J.I."/>
            <person name="Rusch D."/>
            <person name="Podicherti R."/>
            <person name="Tsui H.-C.T."/>
            <person name="Winkler M.E."/>
        </authorList>
    </citation>
    <scope>NUCLEOTIDE SEQUENCE</scope>
</reference>
<dbReference type="AlphaFoldDB" id="A0A382E284"/>